<reference evidence="2 3" key="1">
    <citation type="submission" date="2021-03" db="EMBL/GenBank/DDBJ databases">
        <title>Sequencing the genomes of 1000 actinobacteria strains.</title>
        <authorList>
            <person name="Klenk H.-P."/>
        </authorList>
    </citation>
    <scope>NUCLEOTIDE SEQUENCE [LARGE SCALE GENOMIC DNA]</scope>
    <source>
        <strain evidence="2 3">DSM 44580</strain>
    </source>
</reference>
<gene>
    <name evidence="2" type="ORF">JOF53_001543</name>
</gene>
<comment type="caution">
    <text evidence="2">The sequence shown here is derived from an EMBL/GenBank/DDBJ whole genome shotgun (WGS) entry which is preliminary data.</text>
</comment>
<keyword evidence="1" id="KW-0732">Signal</keyword>
<feature type="signal peptide" evidence="1">
    <location>
        <begin position="1"/>
        <end position="22"/>
    </location>
</feature>
<protein>
    <submittedName>
        <fullName evidence="2">Membrane protein</fullName>
    </submittedName>
</protein>
<feature type="chain" id="PRO_5046427468" evidence="1">
    <location>
        <begin position="23"/>
        <end position="338"/>
    </location>
</feature>
<proteinExistence type="predicted"/>
<name>A0ABS5A8P1_9PSEU</name>
<dbReference type="EMBL" id="JAGIOO010000001">
    <property type="protein sequence ID" value="MBP2472671.1"/>
    <property type="molecule type" value="Genomic_DNA"/>
</dbReference>
<keyword evidence="3" id="KW-1185">Reference proteome</keyword>
<dbReference type="RefSeq" id="WP_086789725.1">
    <property type="nucleotide sequence ID" value="NZ_JAGIOO010000001.1"/>
</dbReference>
<sequence>MFRASLALVPLLLLGVATPALAADAVTELPSRPGAVLTEVSDINDHGVAVGQSGANNERRAVRWTPEGALAELAQPGKTVQSWAHGINNSGVAVGYATDPFGQGTTHAVRWDAQGRPEQLPLPGGTDPFAEAFDINEQGVVAGRGWSHPGQPEAGVYRALRWSADGVLTVLPPLPGDRESHARGIAPDGTVVGYSEYRNRWTAVRWLPDGTVQPLPPLPGKTLSSAEAINRDGVIVGFSGSRPVRWAPDGTVTDLGTPAGTSGGFATDVNDAGLVTITAHHDGRAENTALVRELDGTFTALPRPHRDSAVVNALNNAGTAVGLTGIQSYDFRAVRWDR</sequence>
<organism evidence="2 3">
    <name type="scientific">Crossiella equi</name>
    <dbReference type="NCBI Taxonomy" id="130796"/>
    <lineage>
        <taxon>Bacteria</taxon>
        <taxon>Bacillati</taxon>
        <taxon>Actinomycetota</taxon>
        <taxon>Actinomycetes</taxon>
        <taxon>Pseudonocardiales</taxon>
        <taxon>Pseudonocardiaceae</taxon>
        <taxon>Crossiella</taxon>
    </lineage>
</organism>
<evidence type="ECO:0000256" key="1">
    <source>
        <dbReference type="SAM" id="SignalP"/>
    </source>
</evidence>
<evidence type="ECO:0000313" key="3">
    <source>
        <dbReference type="Proteomes" id="UP001519363"/>
    </source>
</evidence>
<evidence type="ECO:0000313" key="2">
    <source>
        <dbReference type="EMBL" id="MBP2472671.1"/>
    </source>
</evidence>
<dbReference type="Proteomes" id="UP001519363">
    <property type="component" value="Unassembled WGS sequence"/>
</dbReference>
<accession>A0ABS5A8P1</accession>